<keyword evidence="2" id="KW-0472">Membrane</keyword>
<feature type="chain" id="PRO_5032725642" evidence="3">
    <location>
        <begin position="25"/>
        <end position="159"/>
    </location>
</feature>
<organism evidence="5 6">
    <name type="scientific">Ottowia beijingensis</name>
    <dbReference type="NCBI Taxonomy" id="1207057"/>
    <lineage>
        <taxon>Bacteria</taxon>
        <taxon>Pseudomonadati</taxon>
        <taxon>Pseudomonadota</taxon>
        <taxon>Betaproteobacteria</taxon>
        <taxon>Burkholderiales</taxon>
        <taxon>Comamonadaceae</taxon>
        <taxon>Ottowia</taxon>
    </lineage>
</organism>
<dbReference type="Proteomes" id="UP000589716">
    <property type="component" value="Unassembled WGS sequence"/>
</dbReference>
<proteinExistence type="predicted"/>
<dbReference type="InterPro" id="IPR051407">
    <property type="entry name" value="Bact_OM_lipoprot/Surf_antigen"/>
</dbReference>
<dbReference type="PANTHER" id="PTHR35603:SF2">
    <property type="entry name" value="OUTER MEMBRANE LIPOPROTEIN"/>
    <property type="match status" value="1"/>
</dbReference>
<name>A0A853IR96_9BURK</name>
<dbReference type="PROSITE" id="PS51257">
    <property type="entry name" value="PROKAR_LIPOPROTEIN"/>
    <property type="match status" value="1"/>
</dbReference>
<accession>A0A853IR96</accession>
<comment type="subcellular location">
    <subcellularLocation>
        <location evidence="1">Membrane</location>
    </subcellularLocation>
</comment>
<keyword evidence="3" id="KW-0732">Signal</keyword>
<gene>
    <name evidence="5" type="ORF">H0I39_17720</name>
</gene>
<evidence type="ECO:0000256" key="2">
    <source>
        <dbReference type="ARBA" id="ARBA00023136"/>
    </source>
</evidence>
<evidence type="ECO:0000256" key="1">
    <source>
        <dbReference type="ARBA" id="ARBA00004370"/>
    </source>
</evidence>
<evidence type="ECO:0000256" key="3">
    <source>
        <dbReference type="SAM" id="SignalP"/>
    </source>
</evidence>
<dbReference type="RefSeq" id="WP_180551357.1">
    <property type="nucleotide sequence ID" value="NZ_JACCKX010000001.1"/>
</dbReference>
<protein>
    <submittedName>
        <fullName evidence="5">Glycine zipper 2TM domain-containing protein</fullName>
    </submittedName>
</protein>
<comment type="caution">
    <text evidence="5">The sequence shown here is derived from an EMBL/GenBank/DDBJ whole genome shotgun (WGS) entry which is preliminary data.</text>
</comment>
<dbReference type="Pfam" id="PF05433">
    <property type="entry name" value="Rick_17kDa_Anti"/>
    <property type="match status" value="1"/>
</dbReference>
<evidence type="ECO:0000313" key="5">
    <source>
        <dbReference type="EMBL" id="NZA03103.1"/>
    </source>
</evidence>
<evidence type="ECO:0000259" key="4">
    <source>
        <dbReference type="Pfam" id="PF05433"/>
    </source>
</evidence>
<evidence type="ECO:0000313" key="6">
    <source>
        <dbReference type="Proteomes" id="UP000589716"/>
    </source>
</evidence>
<reference evidence="5 6" key="1">
    <citation type="submission" date="2020-07" db="EMBL/GenBank/DDBJ databases">
        <authorList>
            <person name="Maaloum M."/>
        </authorList>
    </citation>
    <scope>NUCLEOTIDE SEQUENCE [LARGE SCALE GENOMIC DNA]</scope>
    <source>
        <strain evidence="5 6">GCS-AN-3</strain>
    </source>
</reference>
<keyword evidence="6" id="KW-1185">Reference proteome</keyword>
<dbReference type="InterPro" id="IPR008816">
    <property type="entry name" value="Gly_zipper_2TM_dom"/>
</dbReference>
<dbReference type="AlphaFoldDB" id="A0A853IR96"/>
<sequence length="159" mass="16321">MQFKQRLLPSLAAVSAAALLAACAQPGTPVGGNYPGTYPTTSYPAGQQYSQFGRVTNVEYVRGGQSQGVAGAVVGGAVGGLAGSQVGGGSGRTAATVAGVVGGALIGRALEQNMNRNTVDHYRVTVQFDNGGTRQFDYAQAPNVRIGDRVRADGDQLYR</sequence>
<dbReference type="GO" id="GO:0019867">
    <property type="term" value="C:outer membrane"/>
    <property type="evidence" value="ECO:0007669"/>
    <property type="project" value="InterPro"/>
</dbReference>
<feature type="signal peptide" evidence="3">
    <location>
        <begin position="1"/>
        <end position="24"/>
    </location>
</feature>
<dbReference type="PANTHER" id="PTHR35603">
    <property type="match status" value="1"/>
</dbReference>
<feature type="domain" description="Glycine zipper 2TM" evidence="4">
    <location>
        <begin position="70"/>
        <end position="110"/>
    </location>
</feature>
<dbReference type="EMBL" id="JACCKX010000001">
    <property type="protein sequence ID" value="NZA03103.1"/>
    <property type="molecule type" value="Genomic_DNA"/>
</dbReference>